<protein>
    <recommendedName>
        <fullName evidence="3">Reverse transcriptase domain-containing protein</fullName>
    </recommendedName>
</protein>
<dbReference type="PANTHER" id="PTHR47331">
    <property type="entry name" value="PHD-TYPE DOMAIN-CONTAINING PROTEIN"/>
    <property type="match status" value="1"/>
</dbReference>
<dbReference type="SUPFAM" id="SSF56672">
    <property type="entry name" value="DNA/RNA polymerases"/>
    <property type="match status" value="1"/>
</dbReference>
<dbReference type="Proteomes" id="UP000036403">
    <property type="component" value="Unassembled WGS sequence"/>
</dbReference>
<reference evidence="1 2" key="1">
    <citation type="submission" date="2015-04" db="EMBL/GenBank/DDBJ databases">
        <title>Lasius niger genome sequencing.</title>
        <authorList>
            <person name="Konorov E.A."/>
            <person name="Nikitin M.A."/>
            <person name="Kirill M.V."/>
            <person name="Chang P."/>
        </authorList>
    </citation>
    <scope>NUCLEOTIDE SEQUENCE [LARGE SCALE GENOMIC DNA]</scope>
    <source>
        <tissue evidence="1">Whole</tissue>
    </source>
</reference>
<evidence type="ECO:0008006" key="3">
    <source>
        <dbReference type="Google" id="ProtNLM"/>
    </source>
</evidence>
<dbReference type="GO" id="GO:0071897">
    <property type="term" value="P:DNA biosynthetic process"/>
    <property type="evidence" value="ECO:0007669"/>
    <property type="project" value="UniProtKB-ARBA"/>
</dbReference>
<dbReference type="EMBL" id="LBMM01009906">
    <property type="protein sequence ID" value="KMQ87802.1"/>
    <property type="molecule type" value="Genomic_DNA"/>
</dbReference>
<dbReference type="STRING" id="67767.A0A0J7KBY4"/>
<name>A0A0J7KBY4_LASNI</name>
<evidence type="ECO:0000313" key="1">
    <source>
        <dbReference type="EMBL" id="KMQ87802.1"/>
    </source>
</evidence>
<sequence>MAADAEKMYRQILVHEEDRSLQQIIWTSHSEDKITTFCLNTVTYGLACAPFLAVRTLQQLARDENTKFPRGSSVLLRDVYVDIFTGANTIEEALQIQGQLIQLCKAGGFPLKKWAANSNQLTENTPEEDRMKLKSRS</sequence>
<dbReference type="AlphaFoldDB" id="A0A0J7KBY4"/>
<dbReference type="OrthoDB" id="5985232at2759"/>
<proteinExistence type="predicted"/>
<accession>A0A0J7KBY4</accession>
<evidence type="ECO:0000313" key="2">
    <source>
        <dbReference type="Proteomes" id="UP000036403"/>
    </source>
</evidence>
<dbReference type="InterPro" id="IPR043502">
    <property type="entry name" value="DNA/RNA_pol_sf"/>
</dbReference>
<organism evidence="1 2">
    <name type="scientific">Lasius niger</name>
    <name type="common">Black garden ant</name>
    <dbReference type="NCBI Taxonomy" id="67767"/>
    <lineage>
        <taxon>Eukaryota</taxon>
        <taxon>Metazoa</taxon>
        <taxon>Ecdysozoa</taxon>
        <taxon>Arthropoda</taxon>
        <taxon>Hexapoda</taxon>
        <taxon>Insecta</taxon>
        <taxon>Pterygota</taxon>
        <taxon>Neoptera</taxon>
        <taxon>Endopterygota</taxon>
        <taxon>Hymenoptera</taxon>
        <taxon>Apocrita</taxon>
        <taxon>Aculeata</taxon>
        <taxon>Formicoidea</taxon>
        <taxon>Formicidae</taxon>
        <taxon>Formicinae</taxon>
        <taxon>Lasius</taxon>
        <taxon>Lasius</taxon>
    </lineage>
</organism>
<gene>
    <name evidence="1" type="ORF">RF55_12826</name>
</gene>
<dbReference type="PaxDb" id="67767-A0A0J7KBY4"/>
<keyword evidence="2" id="KW-1185">Reference proteome</keyword>
<comment type="caution">
    <text evidence="1">The sequence shown here is derived from an EMBL/GenBank/DDBJ whole genome shotgun (WGS) entry which is preliminary data.</text>
</comment>